<keyword evidence="3" id="KW-1185">Reference proteome</keyword>
<reference evidence="2 3" key="1">
    <citation type="submission" date="2022-03" db="EMBL/GenBank/DDBJ databases">
        <authorList>
            <person name="Macdonald S."/>
            <person name="Ahmed S."/>
            <person name="Newling K."/>
        </authorList>
    </citation>
    <scope>NUCLEOTIDE SEQUENCE [LARGE SCALE GENOMIC DNA]</scope>
</reference>
<feature type="region of interest" description="Disordered" evidence="1">
    <location>
        <begin position="36"/>
        <end position="74"/>
    </location>
</feature>
<dbReference type="Proteomes" id="UP001642260">
    <property type="component" value="Unassembled WGS sequence"/>
</dbReference>
<dbReference type="AlphaFoldDB" id="A0ABC8JPL3"/>
<organism evidence="2 3">
    <name type="scientific">Eruca vesicaria subsp. sativa</name>
    <name type="common">Garden rocket</name>
    <name type="synonym">Eruca sativa</name>
    <dbReference type="NCBI Taxonomy" id="29727"/>
    <lineage>
        <taxon>Eukaryota</taxon>
        <taxon>Viridiplantae</taxon>
        <taxon>Streptophyta</taxon>
        <taxon>Embryophyta</taxon>
        <taxon>Tracheophyta</taxon>
        <taxon>Spermatophyta</taxon>
        <taxon>Magnoliopsida</taxon>
        <taxon>eudicotyledons</taxon>
        <taxon>Gunneridae</taxon>
        <taxon>Pentapetalae</taxon>
        <taxon>rosids</taxon>
        <taxon>malvids</taxon>
        <taxon>Brassicales</taxon>
        <taxon>Brassicaceae</taxon>
        <taxon>Brassiceae</taxon>
        <taxon>Eruca</taxon>
    </lineage>
</organism>
<protein>
    <submittedName>
        <fullName evidence="2">Uncharacterized protein</fullName>
    </submittedName>
</protein>
<name>A0ABC8JPL3_ERUVS</name>
<dbReference type="EMBL" id="CAKOAT010113488">
    <property type="protein sequence ID" value="CAH8330332.1"/>
    <property type="molecule type" value="Genomic_DNA"/>
</dbReference>
<comment type="caution">
    <text evidence="2">The sequence shown here is derived from an EMBL/GenBank/DDBJ whole genome shotgun (WGS) entry which is preliminary data.</text>
</comment>
<gene>
    <name evidence="2" type="ORF">ERUC_LOCUS12012</name>
</gene>
<evidence type="ECO:0000313" key="3">
    <source>
        <dbReference type="Proteomes" id="UP001642260"/>
    </source>
</evidence>
<feature type="compositionally biased region" description="Basic and acidic residues" evidence="1">
    <location>
        <begin position="42"/>
        <end position="74"/>
    </location>
</feature>
<proteinExistence type="predicted"/>
<accession>A0ABC8JPL3</accession>
<evidence type="ECO:0000313" key="2">
    <source>
        <dbReference type="EMBL" id="CAH8330332.1"/>
    </source>
</evidence>
<evidence type="ECO:0000256" key="1">
    <source>
        <dbReference type="SAM" id="MobiDB-lite"/>
    </source>
</evidence>
<sequence>MSDSDKENENQILEPGEKLIVPPSIDELLSLIDRRRSVRGRTSQETHGRSKEKAHVQQSGDSKRRQETKPARDPKAIHREILLFRFDHKRERFSSKLRRSLRKVMEVPLLLLEQ</sequence>